<keyword evidence="6 8" id="KW-0472">Membrane</keyword>
<keyword evidence="3 8" id="KW-0812">Transmembrane</keyword>
<evidence type="ECO:0000256" key="3">
    <source>
        <dbReference type="ARBA" id="ARBA00022692"/>
    </source>
</evidence>
<evidence type="ECO:0000256" key="7">
    <source>
        <dbReference type="SAM" id="MobiDB-lite"/>
    </source>
</evidence>
<evidence type="ECO:0000313" key="11">
    <source>
        <dbReference type="Proteomes" id="UP001278766"/>
    </source>
</evidence>
<dbReference type="GO" id="GO:0015171">
    <property type="term" value="F:amino acid transmembrane transporter activity"/>
    <property type="evidence" value="ECO:0007669"/>
    <property type="project" value="TreeGrafter"/>
</dbReference>
<comment type="caution">
    <text evidence="10">The sequence shown here is derived from an EMBL/GenBank/DDBJ whole genome shotgun (WGS) entry which is preliminary data.</text>
</comment>
<reference evidence="10" key="1">
    <citation type="journal article" date="2023" name="Mol. Phylogenet. Evol.">
        <title>Genome-scale phylogeny and comparative genomics of the fungal order Sordariales.</title>
        <authorList>
            <person name="Hensen N."/>
            <person name="Bonometti L."/>
            <person name="Westerberg I."/>
            <person name="Brannstrom I.O."/>
            <person name="Guillou S."/>
            <person name="Cros-Aarteil S."/>
            <person name="Calhoun S."/>
            <person name="Haridas S."/>
            <person name="Kuo A."/>
            <person name="Mondo S."/>
            <person name="Pangilinan J."/>
            <person name="Riley R."/>
            <person name="LaButti K."/>
            <person name="Andreopoulos B."/>
            <person name="Lipzen A."/>
            <person name="Chen C."/>
            <person name="Yan M."/>
            <person name="Daum C."/>
            <person name="Ng V."/>
            <person name="Clum A."/>
            <person name="Steindorff A."/>
            <person name="Ohm R.A."/>
            <person name="Martin F."/>
            <person name="Silar P."/>
            <person name="Natvig D.O."/>
            <person name="Lalanne C."/>
            <person name="Gautier V."/>
            <person name="Ament-Velasquez S.L."/>
            <person name="Kruys A."/>
            <person name="Hutchinson M.I."/>
            <person name="Powell A.J."/>
            <person name="Barry K."/>
            <person name="Miller A.N."/>
            <person name="Grigoriev I.V."/>
            <person name="Debuchy R."/>
            <person name="Gladieux P."/>
            <person name="Hiltunen Thoren M."/>
            <person name="Johannesson H."/>
        </authorList>
    </citation>
    <scope>NUCLEOTIDE SEQUENCE</scope>
    <source>
        <strain evidence="10">CBS 168.71</strain>
    </source>
</reference>
<feature type="transmembrane region" description="Helical" evidence="8">
    <location>
        <begin position="53"/>
        <end position="74"/>
    </location>
</feature>
<feature type="transmembrane region" description="Helical" evidence="8">
    <location>
        <begin position="351"/>
        <end position="372"/>
    </location>
</feature>
<reference evidence="10" key="2">
    <citation type="submission" date="2023-06" db="EMBL/GenBank/DDBJ databases">
        <authorList>
            <consortium name="Lawrence Berkeley National Laboratory"/>
            <person name="Haridas S."/>
            <person name="Hensen N."/>
            <person name="Bonometti L."/>
            <person name="Westerberg I."/>
            <person name="Brannstrom I.O."/>
            <person name="Guillou S."/>
            <person name="Cros-Aarteil S."/>
            <person name="Calhoun S."/>
            <person name="Kuo A."/>
            <person name="Mondo S."/>
            <person name="Pangilinan J."/>
            <person name="Riley R."/>
            <person name="Labutti K."/>
            <person name="Andreopoulos B."/>
            <person name="Lipzen A."/>
            <person name="Chen C."/>
            <person name="Yanf M."/>
            <person name="Daum C."/>
            <person name="Ng V."/>
            <person name="Clum A."/>
            <person name="Steindorff A."/>
            <person name="Ohm R."/>
            <person name="Martin F."/>
            <person name="Silar P."/>
            <person name="Natvig D."/>
            <person name="Lalanne C."/>
            <person name="Gautier V."/>
            <person name="Ament-Velasquez S.L."/>
            <person name="Kruys A."/>
            <person name="Hutchinson M.I."/>
            <person name="Powell A.J."/>
            <person name="Barry K."/>
            <person name="Miller A.N."/>
            <person name="Grigoriev I.V."/>
            <person name="Debuchy R."/>
            <person name="Gladieux P."/>
            <person name="Thoren M.H."/>
            <person name="Johannesson H."/>
        </authorList>
    </citation>
    <scope>NUCLEOTIDE SEQUENCE</scope>
    <source>
        <strain evidence="10">CBS 168.71</strain>
    </source>
</reference>
<feature type="transmembrane region" description="Helical" evidence="8">
    <location>
        <begin position="160"/>
        <end position="181"/>
    </location>
</feature>
<feature type="transmembrane region" description="Helical" evidence="8">
    <location>
        <begin position="187"/>
        <end position="209"/>
    </location>
</feature>
<feature type="transmembrane region" description="Helical" evidence="8">
    <location>
        <begin position="464"/>
        <end position="485"/>
    </location>
</feature>
<dbReference type="PIRSF" id="PIRSF006060">
    <property type="entry name" value="AA_transporter"/>
    <property type="match status" value="1"/>
</dbReference>
<feature type="transmembrane region" description="Helical" evidence="8">
    <location>
        <begin position="418"/>
        <end position="443"/>
    </location>
</feature>
<dbReference type="FunFam" id="1.20.1740.10:FF:000006">
    <property type="entry name" value="General amino acid permease"/>
    <property type="match status" value="1"/>
</dbReference>
<evidence type="ECO:0000256" key="2">
    <source>
        <dbReference type="ARBA" id="ARBA00022448"/>
    </source>
</evidence>
<dbReference type="Gene3D" id="1.20.1740.10">
    <property type="entry name" value="Amino acid/polyamine transporter I"/>
    <property type="match status" value="1"/>
</dbReference>
<dbReference type="GO" id="GO:0016020">
    <property type="term" value="C:membrane"/>
    <property type="evidence" value="ECO:0007669"/>
    <property type="project" value="UniProtKB-SubCell"/>
</dbReference>
<name>A0AAE0LRN3_9PEZI</name>
<feature type="transmembrane region" description="Helical" evidence="8">
    <location>
        <begin position="392"/>
        <end position="412"/>
    </location>
</feature>
<evidence type="ECO:0000256" key="1">
    <source>
        <dbReference type="ARBA" id="ARBA00004141"/>
    </source>
</evidence>
<sequence length="536" mass="58269">MARFFARRRGDEQGEKAPTPAQEVSPAEHSSEEGAVDEGTEDDLHRGMKPRQLNMMAIAGAIGTGLVIGTGTSLKFGPGSLLIGYAFMGFVVYVVMVALGEMGAWLPMKKSFSGYASRFVDPAMGFATGWNYFFKYIIVLPNNLTATGILLQKWRPDINVSVWIVVFGVCIILLNMIHVSFFGEAEFWMSLIKALVILMLILLCFIIALGGGPSGVRTGFYFWQNPGAFAPYTTTVGGETTIIGGDTGRFLGVWACMVQATFAYLGTELVGVAFGETPNPRKNVPRAVNQTLLRIVFFYVAGVLVLGMAVPYNSPLLLDATKKGTSGLASPFVVAAQIAGVSKLDDAVNGLLLIFTISAANSDIYLASRTVWALAKDGQAPHLMQRTNKRGVPIPAVALSSIFIALGFMNATKSAATVFGYFVSLVTVFGALNWIAVLVSYLAMMNAMKAQGVPREIMPYRNILLPWGAYIALPITTLVIVFSGYSAFIPHFQVDKFLTAYIGIPVYVINIFWWKYVKKTKRVQPVDVDLVTGRRT</sequence>
<dbReference type="RefSeq" id="XP_062658835.1">
    <property type="nucleotide sequence ID" value="XM_062798321.1"/>
</dbReference>
<dbReference type="InterPro" id="IPR004841">
    <property type="entry name" value="AA-permease/SLC12A_dom"/>
</dbReference>
<protein>
    <submittedName>
        <fullName evidence="10">Amino acid permease/ SLC12A domain-containing protein</fullName>
    </submittedName>
</protein>
<dbReference type="Proteomes" id="UP001278766">
    <property type="component" value="Unassembled WGS sequence"/>
</dbReference>
<keyword evidence="4" id="KW-0029">Amino-acid transport</keyword>
<feature type="transmembrane region" description="Helical" evidence="8">
    <location>
        <begin position="80"/>
        <end position="100"/>
    </location>
</feature>
<feature type="transmembrane region" description="Helical" evidence="8">
    <location>
        <begin position="291"/>
        <end position="312"/>
    </location>
</feature>
<dbReference type="InterPro" id="IPR050524">
    <property type="entry name" value="APC_YAT"/>
</dbReference>
<gene>
    <name evidence="10" type="ORF">B0H64DRAFT_144256</name>
</gene>
<feature type="region of interest" description="Disordered" evidence="7">
    <location>
        <begin position="1"/>
        <end position="44"/>
    </location>
</feature>
<keyword evidence="2" id="KW-0813">Transport</keyword>
<dbReference type="GeneID" id="87835269"/>
<proteinExistence type="predicted"/>
<evidence type="ECO:0000256" key="8">
    <source>
        <dbReference type="SAM" id="Phobius"/>
    </source>
</evidence>
<evidence type="ECO:0000313" key="10">
    <source>
        <dbReference type="EMBL" id="KAK3295321.1"/>
    </source>
</evidence>
<accession>A0AAE0LRN3</accession>
<dbReference type="Pfam" id="PF00324">
    <property type="entry name" value="AA_permease"/>
    <property type="match status" value="1"/>
</dbReference>
<comment type="subcellular location">
    <subcellularLocation>
        <location evidence="1">Membrane</location>
        <topology evidence="1">Multi-pass membrane protein</topology>
    </subcellularLocation>
</comment>
<keyword evidence="5 8" id="KW-1133">Transmembrane helix</keyword>
<dbReference type="PANTHER" id="PTHR43341:SF9">
    <property type="entry name" value="DICARBOXYLIC AMINO ACID PERMEASE"/>
    <property type="match status" value="1"/>
</dbReference>
<keyword evidence="11" id="KW-1185">Reference proteome</keyword>
<dbReference type="EMBL" id="JAUEPN010000004">
    <property type="protein sequence ID" value="KAK3295321.1"/>
    <property type="molecule type" value="Genomic_DNA"/>
</dbReference>
<evidence type="ECO:0000256" key="6">
    <source>
        <dbReference type="ARBA" id="ARBA00023136"/>
    </source>
</evidence>
<feature type="transmembrane region" description="Helical" evidence="8">
    <location>
        <begin position="497"/>
        <end position="514"/>
    </location>
</feature>
<dbReference type="AlphaFoldDB" id="A0AAE0LRN3"/>
<evidence type="ECO:0000256" key="5">
    <source>
        <dbReference type="ARBA" id="ARBA00022989"/>
    </source>
</evidence>
<feature type="domain" description="Amino acid permease/ SLC12A" evidence="9">
    <location>
        <begin position="54"/>
        <end position="523"/>
    </location>
</feature>
<evidence type="ECO:0000259" key="9">
    <source>
        <dbReference type="Pfam" id="PF00324"/>
    </source>
</evidence>
<dbReference type="PANTHER" id="PTHR43341">
    <property type="entry name" value="AMINO ACID PERMEASE"/>
    <property type="match status" value="1"/>
</dbReference>
<organism evidence="10 11">
    <name type="scientific">Chaetomium fimeti</name>
    <dbReference type="NCBI Taxonomy" id="1854472"/>
    <lineage>
        <taxon>Eukaryota</taxon>
        <taxon>Fungi</taxon>
        <taxon>Dikarya</taxon>
        <taxon>Ascomycota</taxon>
        <taxon>Pezizomycotina</taxon>
        <taxon>Sordariomycetes</taxon>
        <taxon>Sordariomycetidae</taxon>
        <taxon>Sordariales</taxon>
        <taxon>Chaetomiaceae</taxon>
        <taxon>Chaetomium</taxon>
    </lineage>
</organism>
<evidence type="ECO:0000256" key="4">
    <source>
        <dbReference type="ARBA" id="ARBA00022970"/>
    </source>
</evidence>